<evidence type="ECO:0000259" key="3">
    <source>
        <dbReference type="Pfam" id="PF10342"/>
    </source>
</evidence>
<dbReference type="InterPro" id="IPR052479">
    <property type="entry name" value="GPI-anchor_Adhesion_Reg"/>
</dbReference>
<reference evidence="4 5" key="1">
    <citation type="submission" date="2016-07" db="EMBL/GenBank/DDBJ databases">
        <title>Pervasive Adenine N6-methylation of Active Genes in Fungi.</title>
        <authorList>
            <consortium name="DOE Joint Genome Institute"/>
            <person name="Mondo S.J."/>
            <person name="Dannebaum R.O."/>
            <person name="Kuo R.C."/>
            <person name="Labutti K."/>
            <person name="Haridas S."/>
            <person name="Kuo A."/>
            <person name="Salamov A."/>
            <person name="Ahrendt S.R."/>
            <person name="Lipzen A."/>
            <person name="Sullivan W."/>
            <person name="Andreopoulos W.B."/>
            <person name="Clum A."/>
            <person name="Lindquist E."/>
            <person name="Daum C."/>
            <person name="Ramamoorthy G.K."/>
            <person name="Gryganskyi A."/>
            <person name="Culley D."/>
            <person name="Magnuson J.K."/>
            <person name="James T.Y."/>
            <person name="O'Malley M.A."/>
            <person name="Stajich J.E."/>
            <person name="Spatafora J.W."/>
            <person name="Visel A."/>
            <person name="Grigoriev I.V."/>
        </authorList>
    </citation>
    <scope>NUCLEOTIDE SEQUENCE [LARGE SCALE GENOMIC DNA]</scope>
    <source>
        <strain evidence="4 5">12-1054</strain>
    </source>
</reference>
<evidence type="ECO:0000256" key="2">
    <source>
        <dbReference type="SAM" id="SignalP"/>
    </source>
</evidence>
<dbReference type="PANTHER" id="PTHR35185:SF2">
    <property type="entry name" value="EXTRACELLULAR PROLINE-SERINE RICH PROTEIN (AFU_ORTHOLOGUE AFUA_8G07090)"/>
    <property type="match status" value="1"/>
</dbReference>
<dbReference type="OMA" id="CDTNPEW"/>
<feature type="signal peptide" evidence="2">
    <location>
        <begin position="1"/>
        <end position="16"/>
    </location>
</feature>
<keyword evidence="1 2" id="KW-0732">Signal</keyword>
<accession>A0A1Y2FJR1</accession>
<evidence type="ECO:0000313" key="5">
    <source>
        <dbReference type="Proteomes" id="UP000193685"/>
    </source>
</evidence>
<dbReference type="InterPro" id="IPR018466">
    <property type="entry name" value="Kre9/Knh1-like_N"/>
</dbReference>
<evidence type="ECO:0000313" key="4">
    <source>
        <dbReference type="EMBL" id="ORY83614.1"/>
    </source>
</evidence>
<feature type="domain" description="Yeast cell wall synthesis Kre9/Knh1-like N-terminal" evidence="3">
    <location>
        <begin position="21"/>
        <end position="114"/>
    </location>
</feature>
<dbReference type="STRING" id="56484.A0A1Y2FJR1"/>
<feature type="chain" id="PRO_5012847452" description="Yeast cell wall synthesis Kre9/Knh1-like N-terminal domain-containing protein" evidence="2">
    <location>
        <begin position="17"/>
        <end position="273"/>
    </location>
</feature>
<sequence length="273" mass="26951">MQFLTTLATLVAAASAYQVLTPALNSTVAKGSTIDVRYSSVVSDADFFSVYLTNFQTSHWPPTVLSLAQNVRRDAGVVSVRIPCDLTSDYGWTLNFVNGTNTYVIYAQSPVFTLTGECKDPLPAPAPVFTNTSGIASTTTVITTVVFPQPLLWFVQPSAVAAVAAAQCPAPVTVTVQVPAAACTPGAAVVPAPAAAPVAGVPAAVVVARPAAVSGAAGAAVVAVASGAGAAAARASGSAAALPIYTLPASKNGASAAAVGAGAGVVALAALLL</sequence>
<keyword evidence="5" id="KW-1185">Reference proteome</keyword>
<name>A0A1Y2FJR1_PROLT</name>
<dbReference type="Pfam" id="PF10342">
    <property type="entry name" value="Kre9_KNH"/>
    <property type="match status" value="1"/>
</dbReference>
<dbReference type="GeneID" id="63783376"/>
<evidence type="ECO:0000256" key="1">
    <source>
        <dbReference type="ARBA" id="ARBA00022729"/>
    </source>
</evidence>
<dbReference type="OrthoDB" id="5420143at2759"/>
<protein>
    <recommendedName>
        <fullName evidence="3">Yeast cell wall synthesis Kre9/Knh1-like N-terminal domain-containing protein</fullName>
    </recommendedName>
</protein>
<comment type="caution">
    <text evidence="4">The sequence shown here is derived from an EMBL/GenBank/DDBJ whole genome shotgun (WGS) entry which is preliminary data.</text>
</comment>
<organism evidence="4 5">
    <name type="scientific">Protomyces lactucae-debilis</name>
    <dbReference type="NCBI Taxonomy" id="2754530"/>
    <lineage>
        <taxon>Eukaryota</taxon>
        <taxon>Fungi</taxon>
        <taxon>Dikarya</taxon>
        <taxon>Ascomycota</taxon>
        <taxon>Taphrinomycotina</taxon>
        <taxon>Taphrinomycetes</taxon>
        <taxon>Taphrinales</taxon>
        <taxon>Protomycetaceae</taxon>
        <taxon>Protomyces</taxon>
    </lineage>
</organism>
<dbReference type="PANTHER" id="PTHR35185">
    <property type="entry name" value="SERINE/THREONINE-RICH PROTEIN ADG2-RELATED"/>
    <property type="match status" value="1"/>
</dbReference>
<gene>
    <name evidence="4" type="ORF">BCR37DRAFT_272795</name>
</gene>
<dbReference type="AlphaFoldDB" id="A0A1Y2FJR1"/>
<dbReference type="EMBL" id="MCFI01000007">
    <property type="protein sequence ID" value="ORY83614.1"/>
    <property type="molecule type" value="Genomic_DNA"/>
</dbReference>
<dbReference type="Proteomes" id="UP000193685">
    <property type="component" value="Unassembled WGS sequence"/>
</dbReference>
<proteinExistence type="predicted"/>
<dbReference type="RefSeq" id="XP_040725909.1">
    <property type="nucleotide sequence ID" value="XM_040866777.1"/>
</dbReference>